<evidence type="ECO:0000313" key="1">
    <source>
        <dbReference type="EMBL" id="QHU12881.1"/>
    </source>
</evidence>
<reference evidence="1" key="1">
    <citation type="journal article" date="2020" name="Nature">
        <title>Giant virus diversity and host interactions through global metagenomics.</title>
        <authorList>
            <person name="Schulz F."/>
            <person name="Roux S."/>
            <person name="Paez-Espino D."/>
            <person name="Jungbluth S."/>
            <person name="Walsh D.A."/>
            <person name="Denef V.J."/>
            <person name="McMahon K.D."/>
            <person name="Konstantinidis K.T."/>
            <person name="Eloe-Fadrosh E.A."/>
            <person name="Kyrpides N.C."/>
            <person name="Woyke T."/>
        </authorList>
    </citation>
    <scope>NUCLEOTIDE SEQUENCE</scope>
    <source>
        <strain evidence="1">GVMAG-S-1101172-89</strain>
    </source>
</reference>
<protein>
    <submittedName>
        <fullName evidence="1">Uncharacterized protein</fullName>
    </submittedName>
</protein>
<dbReference type="EMBL" id="MN740810">
    <property type="protein sequence ID" value="QHU12881.1"/>
    <property type="molecule type" value="Genomic_DNA"/>
</dbReference>
<sequence>MPVCYSREHIQGILASFKRQFLDEMVENNIRSIESKSANLLYSHEWPIDYYMRGDHEKRGKPPLTIHEILKGLSTRFPDCSIKYEYRPNYYNSYEHYVIVDWS</sequence>
<name>A0A6C0K6U2_9ZZZZ</name>
<dbReference type="AlphaFoldDB" id="A0A6C0K6U2"/>
<organism evidence="1">
    <name type="scientific">viral metagenome</name>
    <dbReference type="NCBI Taxonomy" id="1070528"/>
    <lineage>
        <taxon>unclassified sequences</taxon>
        <taxon>metagenomes</taxon>
        <taxon>organismal metagenomes</taxon>
    </lineage>
</organism>
<accession>A0A6C0K6U2</accession>
<proteinExistence type="predicted"/>